<protein>
    <submittedName>
        <fullName evidence="5">SDR family NAD(P)-dependent oxidoreductase</fullName>
    </submittedName>
</protein>
<comment type="caution">
    <text evidence="5">The sequence shown here is derived from an EMBL/GenBank/DDBJ whole genome shotgun (WGS) entry which is preliminary data.</text>
</comment>
<dbReference type="CDD" id="cd05370">
    <property type="entry name" value="SDR_c2"/>
    <property type="match status" value="1"/>
</dbReference>
<evidence type="ECO:0000259" key="4">
    <source>
        <dbReference type="SMART" id="SM00822"/>
    </source>
</evidence>
<comment type="similarity">
    <text evidence="1 3">Belongs to the short-chain dehydrogenases/reductases (SDR) family.</text>
</comment>
<feature type="domain" description="Ketoreductase" evidence="4">
    <location>
        <begin position="6"/>
        <end position="183"/>
    </location>
</feature>
<dbReference type="InterPro" id="IPR002347">
    <property type="entry name" value="SDR_fam"/>
</dbReference>
<gene>
    <name evidence="5" type="ORF">E6K77_06330</name>
</gene>
<dbReference type="PANTHER" id="PTHR44196:SF1">
    <property type="entry name" value="DEHYDROGENASE_REDUCTASE SDR FAMILY MEMBER 7B"/>
    <property type="match status" value="1"/>
</dbReference>
<dbReference type="SMART" id="SM00822">
    <property type="entry name" value="PKS_KR"/>
    <property type="match status" value="1"/>
</dbReference>
<dbReference type="GO" id="GO:0016491">
    <property type="term" value="F:oxidoreductase activity"/>
    <property type="evidence" value="ECO:0007669"/>
    <property type="project" value="UniProtKB-KW"/>
</dbReference>
<organism evidence="5 6">
    <name type="scientific">Eiseniibacteriota bacterium</name>
    <dbReference type="NCBI Taxonomy" id="2212470"/>
    <lineage>
        <taxon>Bacteria</taxon>
        <taxon>Candidatus Eiseniibacteriota</taxon>
    </lineage>
</organism>
<dbReference type="Proteomes" id="UP000317366">
    <property type="component" value="Unassembled WGS sequence"/>
</dbReference>
<keyword evidence="2" id="KW-0560">Oxidoreductase</keyword>
<evidence type="ECO:0000256" key="1">
    <source>
        <dbReference type="ARBA" id="ARBA00006484"/>
    </source>
</evidence>
<name>A0A538TH39_UNCEI</name>
<accession>A0A538TH39</accession>
<dbReference type="AlphaFoldDB" id="A0A538TH39"/>
<sequence length="246" mass="26954">MQLASNTVLITGGASGIGFALAERFLRAGSEVIICGRREEKLAEARAKHPGLKTRVCDLAKETQRAALHKWVTNEFPRLNVLVNNAGIQRRVQLPEDLKWKPTHEEIAINLEAPVHLSALFIPHLKKQAHPAIMNVTSGLSFAPMANVPIYCATKAALHSFTLSLRHQLSPTPIRVIEIIPPAVNTDLGGPGLHTFGLPVEEFVNAVMVGLQEGSPEIAYGYSQRASRASRAELDEIFQRMNQVAH</sequence>
<reference evidence="5 6" key="1">
    <citation type="journal article" date="2019" name="Nat. Microbiol.">
        <title>Mediterranean grassland soil C-N compound turnover is dependent on rainfall and depth, and is mediated by genomically divergent microorganisms.</title>
        <authorList>
            <person name="Diamond S."/>
            <person name="Andeer P.F."/>
            <person name="Li Z."/>
            <person name="Crits-Christoph A."/>
            <person name="Burstein D."/>
            <person name="Anantharaman K."/>
            <person name="Lane K.R."/>
            <person name="Thomas B.C."/>
            <person name="Pan C."/>
            <person name="Northen T.R."/>
            <person name="Banfield J.F."/>
        </authorList>
    </citation>
    <scope>NUCLEOTIDE SEQUENCE [LARGE SCALE GENOMIC DNA]</scope>
    <source>
        <strain evidence="5">WS_7</strain>
    </source>
</reference>
<dbReference type="Gene3D" id="3.40.50.720">
    <property type="entry name" value="NAD(P)-binding Rossmann-like Domain"/>
    <property type="match status" value="1"/>
</dbReference>
<dbReference type="InterPro" id="IPR020904">
    <property type="entry name" value="Sc_DH/Rdtase_CS"/>
</dbReference>
<dbReference type="EMBL" id="VBOX01000066">
    <property type="protein sequence ID" value="TMQ62942.1"/>
    <property type="molecule type" value="Genomic_DNA"/>
</dbReference>
<evidence type="ECO:0000313" key="5">
    <source>
        <dbReference type="EMBL" id="TMQ62942.1"/>
    </source>
</evidence>
<dbReference type="PROSITE" id="PS00061">
    <property type="entry name" value="ADH_SHORT"/>
    <property type="match status" value="1"/>
</dbReference>
<dbReference type="InterPro" id="IPR036291">
    <property type="entry name" value="NAD(P)-bd_dom_sf"/>
</dbReference>
<evidence type="ECO:0000313" key="6">
    <source>
        <dbReference type="Proteomes" id="UP000317366"/>
    </source>
</evidence>
<evidence type="ECO:0000256" key="3">
    <source>
        <dbReference type="RuleBase" id="RU000363"/>
    </source>
</evidence>
<dbReference type="InterPro" id="IPR057326">
    <property type="entry name" value="KR_dom"/>
</dbReference>
<dbReference type="PRINTS" id="PR00081">
    <property type="entry name" value="GDHRDH"/>
</dbReference>
<dbReference type="Pfam" id="PF00106">
    <property type="entry name" value="adh_short"/>
    <property type="match status" value="1"/>
</dbReference>
<evidence type="ECO:0000256" key="2">
    <source>
        <dbReference type="ARBA" id="ARBA00023002"/>
    </source>
</evidence>
<proteinExistence type="inferred from homology"/>
<dbReference type="SUPFAM" id="SSF51735">
    <property type="entry name" value="NAD(P)-binding Rossmann-fold domains"/>
    <property type="match status" value="1"/>
</dbReference>
<dbReference type="PANTHER" id="PTHR44196">
    <property type="entry name" value="DEHYDROGENASE/REDUCTASE SDR FAMILY MEMBER 7B"/>
    <property type="match status" value="1"/>
</dbReference>
<dbReference type="PRINTS" id="PR00080">
    <property type="entry name" value="SDRFAMILY"/>
</dbReference>
<dbReference type="GO" id="GO:0016020">
    <property type="term" value="C:membrane"/>
    <property type="evidence" value="ECO:0007669"/>
    <property type="project" value="TreeGrafter"/>
</dbReference>